<evidence type="ECO:0000256" key="4">
    <source>
        <dbReference type="ARBA" id="ARBA00023136"/>
    </source>
</evidence>
<evidence type="ECO:0000256" key="3">
    <source>
        <dbReference type="ARBA" id="ARBA00022729"/>
    </source>
</evidence>
<reference evidence="8 9" key="1">
    <citation type="submission" date="2016-11" db="EMBL/GenBank/DDBJ databases">
        <authorList>
            <person name="Jaros S."/>
            <person name="Januszkiewicz K."/>
            <person name="Wedrychowicz H."/>
        </authorList>
    </citation>
    <scope>NUCLEOTIDE SEQUENCE [LARGE SCALE GENOMIC DNA]</scope>
    <source>
        <strain evidence="8 9">DSM 18119</strain>
    </source>
</reference>
<dbReference type="OrthoDB" id="5694214at2"/>
<dbReference type="Pfam" id="PF07980">
    <property type="entry name" value="SusD_RagB"/>
    <property type="match status" value="1"/>
</dbReference>
<dbReference type="EMBL" id="FQUU01000002">
    <property type="protein sequence ID" value="SHE51059.1"/>
    <property type="molecule type" value="Genomic_DNA"/>
</dbReference>
<dbReference type="GO" id="GO:0009279">
    <property type="term" value="C:cell outer membrane"/>
    <property type="evidence" value="ECO:0007669"/>
    <property type="project" value="UniProtKB-SubCell"/>
</dbReference>
<comment type="similarity">
    <text evidence="2">Belongs to the SusD family.</text>
</comment>
<dbReference type="AlphaFoldDB" id="A0A1M4U2Q6"/>
<dbReference type="CDD" id="cd08977">
    <property type="entry name" value="SusD"/>
    <property type="match status" value="1"/>
</dbReference>
<dbReference type="Pfam" id="PF14322">
    <property type="entry name" value="SusD-like_3"/>
    <property type="match status" value="1"/>
</dbReference>
<dbReference type="RefSeq" id="WP_072833676.1">
    <property type="nucleotide sequence ID" value="NZ_FQUU01000002.1"/>
</dbReference>
<accession>A0A1M4U2Q6</accession>
<proteinExistence type="inferred from homology"/>
<organism evidence="8 9">
    <name type="scientific">Flavisolibacter ginsengisoli DSM 18119</name>
    <dbReference type="NCBI Taxonomy" id="1121884"/>
    <lineage>
        <taxon>Bacteria</taxon>
        <taxon>Pseudomonadati</taxon>
        <taxon>Bacteroidota</taxon>
        <taxon>Chitinophagia</taxon>
        <taxon>Chitinophagales</taxon>
        <taxon>Chitinophagaceae</taxon>
        <taxon>Flavisolibacter</taxon>
    </lineage>
</organism>
<dbReference type="Proteomes" id="UP000184048">
    <property type="component" value="Unassembled WGS sequence"/>
</dbReference>
<evidence type="ECO:0000259" key="7">
    <source>
        <dbReference type="Pfam" id="PF14322"/>
    </source>
</evidence>
<name>A0A1M4U2Q6_9BACT</name>
<sequence length="543" mass="61403">MFFKYFNRSFTFLFLVVLSAGCKKMDLAPTDRFTELNFWTSDENVNNALNNVYNRMYNSQLYFYNEALSDNAYTRLGISAGFPDAIASGNFTPTLARFINEWDYYYTGIKAANIFLDNVDKNTTLAPAVKERMKAEVRFIRAFHNFKLMTWWGDIPLLKKDVSIEEAKNIARTPRAEVLEFILSELDAAATALPTRDQYSNADRGRITKGAAKALKARVLLYEGNRMAEVAAICEDLINNQAANGSYSLVSKYDDIFSPTNEYNSEVILDLQYVPNLRTWGEYIDFAPISAGARGNNLAPTQELVDSYVMLNGKKINEPGSGYDESNPYAGRDPRLTSTIIYHGATWKNPNGSTQTIYIKPGTDPDPARKNEYKPSGQGTATGYYWKKYYDPTATGGFNSGLNLILIRYADVLLMYAEAKNALGQMTQEVWDKTIRPIRQRAGFTDPAALSYPTTGDMTAIIRNERRSELVLEDSRIYDIRRWKIAESVLNGWAHGAKFEDPSIDNGYIRAQLRTFEASKHYLWPIPAAEIGKDPNLTQNPNY</sequence>
<evidence type="ECO:0000256" key="1">
    <source>
        <dbReference type="ARBA" id="ARBA00004442"/>
    </source>
</evidence>
<protein>
    <submittedName>
        <fullName evidence="8">Starch-binding associating with outer membrane</fullName>
    </submittedName>
</protein>
<dbReference type="STRING" id="1121884.SAMN02745131_00508"/>
<evidence type="ECO:0000313" key="8">
    <source>
        <dbReference type="EMBL" id="SHE51059.1"/>
    </source>
</evidence>
<dbReference type="SUPFAM" id="SSF48452">
    <property type="entry name" value="TPR-like"/>
    <property type="match status" value="1"/>
</dbReference>
<keyword evidence="9" id="KW-1185">Reference proteome</keyword>
<keyword evidence="4" id="KW-0472">Membrane</keyword>
<dbReference type="InterPro" id="IPR012944">
    <property type="entry name" value="SusD_RagB_dom"/>
</dbReference>
<evidence type="ECO:0000259" key="6">
    <source>
        <dbReference type="Pfam" id="PF07980"/>
    </source>
</evidence>
<feature type="domain" description="SusD-like N-terminal" evidence="7">
    <location>
        <begin position="41"/>
        <end position="221"/>
    </location>
</feature>
<dbReference type="InterPro" id="IPR011990">
    <property type="entry name" value="TPR-like_helical_dom_sf"/>
</dbReference>
<keyword evidence="5" id="KW-0998">Cell outer membrane</keyword>
<gene>
    <name evidence="8" type="ORF">SAMN02745131_00508</name>
</gene>
<dbReference type="InterPro" id="IPR033985">
    <property type="entry name" value="SusD-like_N"/>
</dbReference>
<dbReference type="Gene3D" id="1.25.40.390">
    <property type="match status" value="1"/>
</dbReference>
<feature type="domain" description="RagB/SusD" evidence="6">
    <location>
        <begin position="292"/>
        <end position="543"/>
    </location>
</feature>
<keyword evidence="3" id="KW-0732">Signal</keyword>
<comment type="subcellular location">
    <subcellularLocation>
        <location evidence="1">Cell outer membrane</location>
    </subcellularLocation>
</comment>
<evidence type="ECO:0000256" key="2">
    <source>
        <dbReference type="ARBA" id="ARBA00006275"/>
    </source>
</evidence>
<evidence type="ECO:0000256" key="5">
    <source>
        <dbReference type="ARBA" id="ARBA00023237"/>
    </source>
</evidence>
<evidence type="ECO:0000313" key="9">
    <source>
        <dbReference type="Proteomes" id="UP000184048"/>
    </source>
</evidence>
<dbReference type="PROSITE" id="PS51257">
    <property type="entry name" value="PROKAR_LIPOPROTEIN"/>
    <property type="match status" value="1"/>
</dbReference>